<dbReference type="Gene3D" id="3.30.70.1990">
    <property type="match status" value="1"/>
</dbReference>
<proteinExistence type="predicted"/>
<dbReference type="PANTHER" id="PTHR42923">
    <property type="entry name" value="PROTOPORPHYRINOGEN OXIDASE"/>
    <property type="match status" value="1"/>
</dbReference>
<dbReference type="Gene3D" id="3.50.50.60">
    <property type="entry name" value="FAD/NAD(P)-binding domain"/>
    <property type="match status" value="1"/>
</dbReference>
<keyword evidence="1" id="KW-1133">Transmembrane helix</keyword>
<keyword evidence="1" id="KW-0812">Transmembrane</keyword>
<keyword evidence="4" id="KW-1185">Reference proteome</keyword>
<dbReference type="AlphaFoldDB" id="A0A8B6C8C6"/>
<keyword evidence="1" id="KW-0472">Membrane</keyword>
<reference evidence="3" key="1">
    <citation type="submission" date="2018-11" db="EMBL/GenBank/DDBJ databases">
        <authorList>
            <person name="Alioto T."/>
            <person name="Alioto T."/>
        </authorList>
    </citation>
    <scope>NUCLEOTIDE SEQUENCE</scope>
</reference>
<dbReference type="PANTHER" id="PTHR42923:SF20">
    <property type="entry name" value="FLAVIN-CONTAINING AMINE OXIDASEDEHYDROGENASE"/>
    <property type="match status" value="1"/>
</dbReference>
<protein>
    <recommendedName>
        <fullName evidence="2">Amine oxidase domain-containing protein</fullName>
    </recommendedName>
</protein>
<gene>
    <name evidence="3" type="ORF">MGAL_10B014199</name>
</gene>
<dbReference type="PRINTS" id="PR00419">
    <property type="entry name" value="ADXRDTASE"/>
</dbReference>
<dbReference type="EMBL" id="UYJE01001309">
    <property type="protein sequence ID" value="VDI01067.1"/>
    <property type="molecule type" value="Genomic_DNA"/>
</dbReference>
<evidence type="ECO:0000313" key="4">
    <source>
        <dbReference type="Proteomes" id="UP000596742"/>
    </source>
</evidence>
<name>A0A8B6C8C6_MYTGA</name>
<comment type="caution">
    <text evidence="3">The sequence shown here is derived from an EMBL/GenBank/DDBJ whole genome shotgun (WGS) entry which is preliminary data.</text>
</comment>
<dbReference type="Proteomes" id="UP000596742">
    <property type="component" value="Unassembled WGS sequence"/>
</dbReference>
<evidence type="ECO:0000259" key="2">
    <source>
        <dbReference type="Pfam" id="PF01593"/>
    </source>
</evidence>
<dbReference type="SUPFAM" id="SSF51905">
    <property type="entry name" value="FAD/NAD(P)-binding domain"/>
    <property type="match status" value="1"/>
</dbReference>
<feature type="transmembrane region" description="Helical" evidence="1">
    <location>
        <begin position="475"/>
        <end position="499"/>
    </location>
</feature>
<evidence type="ECO:0000313" key="3">
    <source>
        <dbReference type="EMBL" id="VDI01067.1"/>
    </source>
</evidence>
<feature type="domain" description="Amine oxidase" evidence="2">
    <location>
        <begin position="30"/>
        <end position="311"/>
    </location>
</feature>
<dbReference type="OrthoDB" id="2019015at2759"/>
<organism evidence="3 4">
    <name type="scientific">Mytilus galloprovincialis</name>
    <name type="common">Mediterranean mussel</name>
    <dbReference type="NCBI Taxonomy" id="29158"/>
    <lineage>
        <taxon>Eukaryota</taxon>
        <taxon>Metazoa</taxon>
        <taxon>Spiralia</taxon>
        <taxon>Lophotrochozoa</taxon>
        <taxon>Mollusca</taxon>
        <taxon>Bivalvia</taxon>
        <taxon>Autobranchia</taxon>
        <taxon>Pteriomorphia</taxon>
        <taxon>Mytilida</taxon>
        <taxon>Mytiloidea</taxon>
        <taxon>Mytilidae</taxon>
        <taxon>Mytilinae</taxon>
        <taxon>Mytilus</taxon>
    </lineage>
</organism>
<sequence length="503" mass="57971">MSVDCVKVDMEGAEKMTSKKRVLIVGAGAAGTAAAYSLSKHPEKFQVEVWEKLSVPGGVACSSNIKGDAFVNYGVQGGTPSYRNTLIMMKEFGFKTSPVHMMISFGKGKTHWTNYAKSPLTEKLKNEIKHFEDVLKKINRFEFFYIFVPMYKVLKWNGFSEDFANEMVFPLTALFFGTGNRTPYVSAAIMARVFLDEDLRLFDYDSELLLSQSPEMFAFPKLEQMYETILRKSGVKICLNRPITSVKRYGTHVSVIDQDGKTATFDEILFACDAETVLKLLENPTFFERKALGNVKYYNDLILTHEDDNYMNKHYEVNKDKDQYFVRTDPTDPAKIEMSFNLSNYQPQLKNSNRNIYQTIYLDDNLREKYWTVDEVKKDKVLLETWWRQFSHSWTHFAFTVPLMRYLQGKKHTWFCGAYTLINTHEIAMISGLAAAHRLGAPYPFHHDPLAAKQFDQYLLTIHGKPRNFGCNKMTLLSCILAPLMALFALFSLLLRFCFNRKS</sequence>
<dbReference type="InterPro" id="IPR002937">
    <property type="entry name" value="Amino_oxidase"/>
</dbReference>
<dbReference type="Pfam" id="PF01593">
    <property type="entry name" value="Amino_oxidase"/>
    <property type="match status" value="1"/>
</dbReference>
<evidence type="ECO:0000256" key="1">
    <source>
        <dbReference type="SAM" id="Phobius"/>
    </source>
</evidence>
<dbReference type="InterPro" id="IPR050464">
    <property type="entry name" value="Zeta_carotene_desat/Oxidored"/>
</dbReference>
<dbReference type="GO" id="GO:0016491">
    <property type="term" value="F:oxidoreductase activity"/>
    <property type="evidence" value="ECO:0007669"/>
    <property type="project" value="InterPro"/>
</dbReference>
<accession>A0A8B6C8C6</accession>
<dbReference type="Gene3D" id="1.10.405.20">
    <property type="match status" value="1"/>
</dbReference>
<dbReference type="InterPro" id="IPR036188">
    <property type="entry name" value="FAD/NAD-bd_sf"/>
</dbReference>